<dbReference type="InterPro" id="IPR010359">
    <property type="entry name" value="IrrE_HExxH"/>
</dbReference>
<accession>A0A9D2PFG2</accession>
<gene>
    <name evidence="2" type="ORF">H9754_00605</name>
</gene>
<dbReference type="Proteomes" id="UP000823904">
    <property type="component" value="Unassembled WGS sequence"/>
</dbReference>
<evidence type="ECO:0000313" key="2">
    <source>
        <dbReference type="EMBL" id="HJC49076.1"/>
    </source>
</evidence>
<reference evidence="2" key="1">
    <citation type="journal article" date="2021" name="PeerJ">
        <title>Extensive microbial diversity within the chicken gut microbiome revealed by metagenomics and culture.</title>
        <authorList>
            <person name="Gilroy R."/>
            <person name="Ravi A."/>
            <person name="Getino M."/>
            <person name="Pursley I."/>
            <person name="Horton D.L."/>
            <person name="Alikhan N.F."/>
            <person name="Baker D."/>
            <person name="Gharbi K."/>
            <person name="Hall N."/>
            <person name="Watson M."/>
            <person name="Adriaenssens E.M."/>
            <person name="Foster-Nyarko E."/>
            <person name="Jarju S."/>
            <person name="Secka A."/>
            <person name="Antonio M."/>
            <person name="Oren A."/>
            <person name="Chaudhuri R.R."/>
            <person name="La Ragione R."/>
            <person name="Hildebrand F."/>
            <person name="Pallen M.J."/>
        </authorList>
    </citation>
    <scope>NUCLEOTIDE SEQUENCE</scope>
    <source>
        <strain evidence="2">ChiSjej3B21-8574</strain>
    </source>
</reference>
<organism evidence="2 3">
    <name type="scientific">Candidatus Anaerostipes avistercoris</name>
    <dbReference type="NCBI Taxonomy" id="2838462"/>
    <lineage>
        <taxon>Bacteria</taxon>
        <taxon>Bacillati</taxon>
        <taxon>Bacillota</taxon>
        <taxon>Clostridia</taxon>
        <taxon>Lachnospirales</taxon>
        <taxon>Lachnospiraceae</taxon>
        <taxon>Anaerostipes</taxon>
    </lineage>
</organism>
<dbReference type="Pfam" id="PF06114">
    <property type="entry name" value="Peptidase_M78"/>
    <property type="match status" value="1"/>
</dbReference>
<feature type="domain" description="IrrE N-terminal-like" evidence="1">
    <location>
        <begin position="5"/>
        <end position="62"/>
    </location>
</feature>
<dbReference type="AlphaFoldDB" id="A0A9D2PFG2"/>
<evidence type="ECO:0000259" key="1">
    <source>
        <dbReference type="Pfam" id="PF06114"/>
    </source>
</evidence>
<dbReference type="EMBL" id="DWWD01000005">
    <property type="protein sequence ID" value="HJC49076.1"/>
    <property type="molecule type" value="Genomic_DNA"/>
</dbReference>
<name>A0A9D2PFG2_9FIRM</name>
<reference evidence="2" key="2">
    <citation type="submission" date="2021-04" db="EMBL/GenBank/DDBJ databases">
        <authorList>
            <person name="Gilroy R."/>
        </authorList>
    </citation>
    <scope>NUCLEOTIDE SEQUENCE</scope>
    <source>
        <strain evidence="2">ChiSjej3B21-8574</strain>
    </source>
</reference>
<protein>
    <submittedName>
        <fullName evidence="2">ImmA/IrrE family metallo-endopeptidase</fullName>
    </submittedName>
</protein>
<proteinExistence type="predicted"/>
<comment type="caution">
    <text evidence="2">The sequence shown here is derived from an EMBL/GenBank/DDBJ whole genome shotgun (WGS) entry which is preliminary data.</text>
</comment>
<evidence type="ECO:0000313" key="3">
    <source>
        <dbReference type="Proteomes" id="UP000823904"/>
    </source>
</evidence>
<sequence>MTDENIIVIYKDMPAKIKSFVIPDGFGNYTIVLNSCLSSEQNRISALHEIEHIERGDYDKSRNVNVLEIYRHNLQDRLGNH</sequence>